<evidence type="ECO:0008006" key="4">
    <source>
        <dbReference type="Google" id="ProtNLM"/>
    </source>
</evidence>
<evidence type="ECO:0000313" key="2">
    <source>
        <dbReference type="EMBL" id="RUO19105.1"/>
    </source>
</evidence>
<feature type="signal peptide" evidence="1">
    <location>
        <begin position="1"/>
        <end position="20"/>
    </location>
</feature>
<evidence type="ECO:0000256" key="1">
    <source>
        <dbReference type="SAM" id="SignalP"/>
    </source>
</evidence>
<gene>
    <name evidence="2" type="ORF">CWE06_08680</name>
</gene>
<dbReference type="Proteomes" id="UP000288212">
    <property type="component" value="Unassembled WGS sequence"/>
</dbReference>
<proteinExistence type="predicted"/>
<dbReference type="EMBL" id="PIPI01000006">
    <property type="protein sequence ID" value="RUO19105.1"/>
    <property type="molecule type" value="Genomic_DNA"/>
</dbReference>
<evidence type="ECO:0000313" key="3">
    <source>
        <dbReference type="Proteomes" id="UP000288212"/>
    </source>
</evidence>
<organism evidence="2 3">
    <name type="scientific">Aliidiomarina haloalkalitolerans</name>
    <dbReference type="NCBI Taxonomy" id="859059"/>
    <lineage>
        <taxon>Bacteria</taxon>
        <taxon>Pseudomonadati</taxon>
        <taxon>Pseudomonadota</taxon>
        <taxon>Gammaproteobacteria</taxon>
        <taxon>Alteromonadales</taxon>
        <taxon>Idiomarinaceae</taxon>
        <taxon>Aliidiomarina</taxon>
    </lineage>
</organism>
<keyword evidence="3" id="KW-1185">Reference proteome</keyword>
<dbReference type="OrthoDB" id="7061356at2"/>
<comment type="caution">
    <text evidence="2">The sequence shown here is derived from an EMBL/GenBank/DDBJ whole genome shotgun (WGS) entry which is preliminary data.</text>
</comment>
<accession>A0A432VRX5</accession>
<reference evidence="2 3" key="1">
    <citation type="journal article" date="2011" name="Front. Microbiol.">
        <title>Genomic signatures of strain selection and enhancement in Bacillus atrophaeus var. globigii, a historical biowarfare simulant.</title>
        <authorList>
            <person name="Gibbons H.S."/>
            <person name="Broomall S.M."/>
            <person name="McNew L.A."/>
            <person name="Daligault H."/>
            <person name="Chapman C."/>
            <person name="Bruce D."/>
            <person name="Karavis M."/>
            <person name="Krepps M."/>
            <person name="McGregor P.A."/>
            <person name="Hong C."/>
            <person name="Park K.H."/>
            <person name="Akmal A."/>
            <person name="Feldman A."/>
            <person name="Lin J.S."/>
            <person name="Chang W.E."/>
            <person name="Higgs B.W."/>
            <person name="Demirev P."/>
            <person name="Lindquist J."/>
            <person name="Liem A."/>
            <person name="Fochler E."/>
            <person name="Read T.D."/>
            <person name="Tapia R."/>
            <person name="Johnson S."/>
            <person name="Bishop-Lilly K.A."/>
            <person name="Detter C."/>
            <person name="Han C."/>
            <person name="Sozhamannan S."/>
            <person name="Rosenzweig C.N."/>
            <person name="Skowronski E.W."/>
        </authorList>
    </citation>
    <scope>NUCLEOTIDE SEQUENCE [LARGE SCALE GENOMIC DNA]</scope>
    <source>
        <strain evidence="2 3">AK5</strain>
    </source>
</reference>
<sequence>MRKITLGLLSIFWLPSLALASTNMVVDDATIVDPQSCEIESWFGDNGRDSLFYFAPVCQFGESGVELTFAYERWRPYQQASQNYLTTQVKTMLGSFDQQRGAVAVALGSTFALDSNYSKRVPQYYVNVPLSYQLTPSTTVHANAGLLQDTVTNTTRTTSGVGIEQQFNASVSGFAELFQQRGDGVNWQIGTHLQQLIPGANVTLSVLSTEFDSGRDHAVFVAFSFRPRGW</sequence>
<dbReference type="AlphaFoldDB" id="A0A432VRX5"/>
<name>A0A432VRX5_9GAMM</name>
<protein>
    <recommendedName>
        <fullName evidence="4">Transporter</fullName>
    </recommendedName>
</protein>
<keyword evidence="1" id="KW-0732">Signal</keyword>
<feature type="chain" id="PRO_5018998731" description="Transporter" evidence="1">
    <location>
        <begin position="21"/>
        <end position="230"/>
    </location>
</feature>
<dbReference type="SUPFAM" id="SSF56935">
    <property type="entry name" value="Porins"/>
    <property type="match status" value="1"/>
</dbReference>
<dbReference type="RefSeq" id="WP_126793186.1">
    <property type="nucleotide sequence ID" value="NZ_PIPI01000006.1"/>
</dbReference>